<evidence type="ECO:0000313" key="1">
    <source>
        <dbReference type="EMBL" id="VDL83075.1"/>
    </source>
</evidence>
<dbReference type="AlphaFoldDB" id="A0A0N4YQ18"/>
<sequence>MERILGHYGERNDEDRQICTVAGDALSDWDEIGHQLERAADEFNISGGSRGSRRTPKENFNEFLRKFERKYETVIESEATLIDILADDYFAGRAKNIFTSAKDGKGAGILCGDE</sequence>
<evidence type="ECO:0000313" key="3">
    <source>
        <dbReference type="WBParaSite" id="NBR_0001934001-mRNA-1"/>
    </source>
</evidence>
<organism evidence="3">
    <name type="scientific">Nippostrongylus brasiliensis</name>
    <name type="common">Rat hookworm</name>
    <dbReference type="NCBI Taxonomy" id="27835"/>
    <lineage>
        <taxon>Eukaryota</taxon>
        <taxon>Metazoa</taxon>
        <taxon>Ecdysozoa</taxon>
        <taxon>Nematoda</taxon>
        <taxon>Chromadorea</taxon>
        <taxon>Rhabditida</taxon>
        <taxon>Rhabditina</taxon>
        <taxon>Rhabditomorpha</taxon>
        <taxon>Strongyloidea</taxon>
        <taxon>Heligmosomidae</taxon>
        <taxon>Nippostrongylus</taxon>
    </lineage>
</organism>
<keyword evidence="2" id="KW-1185">Reference proteome</keyword>
<protein>
    <submittedName>
        <fullName evidence="3">Transposase</fullName>
    </submittedName>
</protein>
<evidence type="ECO:0000313" key="2">
    <source>
        <dbReference type="Proteomes" id="UP000271162"/>
    </source>
</evidence>
<dbReference type="Proteomes" id="UP000271162">
    <property type="component" value="Unassembled WGS sequence"/>
</dbReference>
<dbReference type="WBParaSite" id="NBR_0001934001-mRNA-1">
    <property type="protein sequence ID" value="NBR_0001934001-mRNA-1"/>
    <property type="gene ID" value="NBR_0001934001"/>
</dbReference>
<proteinExistence type="predicted"/>
<name>A0A0N4YQ18_NIPBR</name>
<reference evidence="1 2" key="2">
    <citation type="submission" date="2018-11" db="EMBL/GenBank/DDBJ databases">
        <authorList>
            <consortium name="Pathogen Informatics"/>
        </authorList>
    </citation>
    <scope>NUCLEOTIDE SEQUENCE [LARGE SCALE GENOMIC DNA]</scope>
</reference>
<accession>A0A0N4YQ18</accession>
<reference evidence="3" key="1">
    <citation type="submission" date="2017-02" db="UniProtKB">
        <authorList>
            <consortium name="WormBaseParasite"/>
        </authorList>
    </citation>
    <scope>IDENTIFICATION</scope>
</reference>
<gene>
    <name evidence="1" type="ORF">NBR_LOCUS19341</name>
</gene>
<dbReference type="EMBL" id="UYSL01024102">
    <property type="protein sequence ID" value="VDL83075.1"/>
    <property type="molecule type" value="Genomic_DNA"/>
</dbReference>